<dbReference type="GO" id="GO:0008021">
    <property type="term" value="C:synaptic vesicle"/>
    <property type="evidence" value="ECO:0007669"/>
    <property type="project" value="TreeGrafter"/>
</dbReference>
<dbReference type="InterPro" id="IPR011417">
    <property type="entry name" value="ANTH_dom"/>
</dbReference>
<dbReference type="GO" id="GO:0030136">
    <property type="term" value="C:clathrin-coated vesicle"/>
    <property type="evidence" value="ECO:0007669"/>
    <property type="project" value="InterPro"/>
</dbReference>
<name>A0A7R9M9X3_9ACAR</name>
<feature type="compositionally biased region" description="Polar residues" evidence="2">
    <location>
        <begin position="346"/>
        <end position="368"/>
    </location>
</feature>
<dbReference type="CDD" id="cd16985">
    <property type="entry name" value="ANTH_N_AP180"/>
    <property type="match status" value="1"/>
</dbReference>
<evidence type="ECO:0000313" key="5">
    <source>
        <dbReference type="Proteomes" id="UP000728032"/>
    </source>
</evidence>
<comment type="similarity">
    <text evidence="1">Belongs to the PICALM/SNAP91 family.</text>
</comment>
<sequence length="558" mass="61057">MATAGHTGQTLNDRLNAARYALAGQGLARVVCKATTEEVELNAARYALAGQGLARVVCKATTEEVSGPKKKHLDYLLQCTHEPNVSIPQLANLLIERTNHSSWVVVFKALVTVHHLMCYGNERFTQYLASSNCTFQLSNFLDKQGVKGYEMSTFIRRYAKYLNEKALSYRTVAFDFTKIKRGKEDGSLRSMNTDKLIKTIPTLQSQVDSLLEFDCNANDLTNGVINAGFMLLFRDLIRLFACYNDGIINCLEKYFDMNKKQAREALDIYKKFLIRRDNFDMNKKQAREALDIYKKFLIRMDKVSEFLKVAENVGIDKGEIPDLTKAPSSLLDALEQHLAQLEGKKGQSSTSQPTNGTTANGSVPSDSFNGAVKDPESASVMKALEEEERMLNQLKEKHMQDKDGGGAKANNPFLAMSPTAESKTSPTADKSQGLLDFFNDSHDSTPISTNRALPTGPPHAGKASDDLLFLTSANPFADILNAAISNAPPMTQTPFGTSMAPVMGQPPQQQSMGQPSMVPRIQSTGPFNGMPTNGGNMFASEDGFAAAFGKSDTTSASG</sequence>
<dbReference type="GO" id="GO:0032050">
    <property type="term" value="F:clathrin heavy chain binding"/>
    <property type="evidence" value="ECO:0007669"/>
    <property type="project" value="TreeGrafter"/>
</dbReference>
<dbReference type="PANTHER" id="PTHR22951">
    <property type="entry name" value="CLATHRIN ASSEMBLY PROTEIN"/>
    <property type="match status" value="1"/>
</dbReference>
<reference evidence="4" key="1">
    <citation type="submission" date="2020-11" db="EMBL/GenBank/DDBJ databases">
        <authorList>
            <person name="Tran Van P."/>
        </authorList>
    </citation>
    <scope>NUCLEOTIDE SEQUENCE</scope>
</reference>
<evidence type="ECO:0000259" key="3">
    <source>
        <dbReference type="PROSITE" id="PS50942"/>
    </source>
</evidence>
<feature type="region of interest" description="Disordered" evidence="2">
    <location>
        <begin position="400"/>
        <end position="460"/>
    </location>
</feature>
<evidence type="ECO:0000256" key="1">
    <source>
        <dbReference type="ARBA" id="ARBA00008011"/>
    </source>
</evidence>
<feature type="region of interest" description="Disordered" evidence="2">
    <location>
        <begin position="341"/>
        <end position="376"/>
    </location>
</feature>
<dbReference type="GO" id="GO:0048268">
    <property type="term" value="P:clathrin coat assembly"/>
    <property type="evidence" value="ECO:0007669"/>
    <property type="project" value="InterPro"/>
</dbReference>
<dbReference type="Gene3D" id="1.20.58.150">
    <property type="entry name" value="ANTH domain"/>
    <property type="match status" value="2"/>
</dbReference>
<evidence type="ECO:0000256" key="2">
    <source>
        <dbReference type="SAM" id="MobiDB-lite"/>
    </source>
</evidence>
<dbReference type="InterPro" id="IPR014712">
    <property type="entry name" value="ANTH_dom_sf"/>
</dbReference>
<dbReference type="GO" id="GO:0072583">
    <property type="term" value="P:clathrin-dependent endocytosis"/>
    <property type="evidence" value="ECO:0007669"/>
    <property type="project" value="InterPro"/>
</dbReference>
<protein>
    <recommendedName>
        <fullName evidence="3">ENTH domain-containing protein</fullName>
    </recommendedName>
</protein>
<dbReference type="PROSITE" id="PS50942">
    <property type="entry name" value="ENTH"/>
    <property type="match status" value="1"/>
</dbReference>
<dbReference type="FunFam" id="1.25.40.90:FF:000017">
    <property type="entry name" value="Phosphatidylinositol-binding clathrin assembly protein LAP"/>
    <property type="match status" value="1"/>
</dbReference>
<feature type="compositionally biased region" description="Low complexity" evidence="2">
    <location>
        <begin position="504"/>
        <end position="519"/>
    </location>
</feature>
<dbReference type="SMART" id="SM00273">
    <property type="entry name" value="ENTH"/>
    <property type="match status" value="1"/>
</dbReference>
<feature type="compositionally biased region" description="Polar residues" evidence="2">
    <location>
        <begin position="419"/>
        <end position="430"/>
    </location>
</feature>
<dbReference type="InterPro" id="IPR013809">
    <property type="entry name" value="ENTH"/>
</dbReference>
<dbReference type="EMBL" id="CAJPVJ010008844">
    <property type="protein sequence ID" value="CAG2172190.1"/>
    <property type="molecule type" value="Genomic_DNA"/>
</dbReference>
<feature type="region of interest" description="Disordered" evidence="2">
    <location>
        <begin position="504"/>
        <end position="538"/>
    </location>
</feature>
<dbReference type="GO" id="GO:0005545">
    <property type="term" value="F:1-phosphatidylinositol binding"/>
    <property type="evidence" value="ECO:0007669"/>
    <property type="project" value="InterPro"/>
</dbReference>
<dbReference type="InterPro" id="IPR045192">
    <property type="entry name" value="AP180-like"/>
</dbReference>
<dbReference type="GO" id="GO:0000149">
    <property type="term" value="F:SNARE binding"/>
    <property type="evidence" value="ECO:0007669"/>
    <property type="project" value="TreeGrafter"/>
</dbReference>
<proteinExistence type="inferred from homology"/>
<organism evidence="4">
    <name type="scientific">Oppiella nova</name>
    <dbReference type="NCBI Taxonomy" id="334625"/>
    <lineage>
        <taxon>Eukaryota</taxon>
        <taxon>Metazoa</taxon>
        <taxon>Ecdysozoa</taxon>
        <taxon>Arthropoda</taxon>
        <taxon>Chelicerata</taxon>
        <taxon>Arachnida</taxon>
        <taxon>Acari</taxon>
        <taxon>Acariformes</taxon>
        <taxon>Sarcoptiformes</taxon>
        <taxon>Oribatida</taxon>
        <taxon>Brachypylina</taxon>
        <taxon>Oppioidea</taxon>
        <taxon>Oppiidae</taxon>
        <taxon>Oppiella</taxon>
    </lineage>
</organism>
<dbReference type="AlphaFoldDB" id="A0A7R9M9X3"/>
<evidence type="ECO:0000313" key="4">
    <source>
        <dbReference type="EMBL" id="CAD7655003.1"/>
    </source>
</evidence>
<dbReference type="OrthoDB" id="44015at2759"/>
<dbReference type="EMBL" id="OC923669">
    <property type="protein sequence ID" value="CAD7655003.1"/>
    <property type="molecule type" value="Genomic_DNA"/>
</dbReference>
<feature type="domain" description="ENTH" evidence="3">
    <location>
        <begin position="45"/>
        <end position="176"/>
    </location>
</feature>
<dbReference type="GO" id="GO:0005905">
    <property type="term" value="C:clathrin-coated pit"/>
    <property type="evidence" value="ECO:0007669"/>
    <property type="project" value="TreeGrafter"/>
</dbReference>
<dbReference type="GO" id="GO:0016185">
    <property type="term" value="P:synaptic vesicle budding from presynaptic endocytic zone membrane"/>
    <property type="evidence" value="ECO:0007669"/>
    <property type="project" value="TreeGrafter"/>
</dbReference>
<accession>A0A7R9M9X3</accession>
<feature type="non-terminal residue" evidence="4">
    <location>
        <position position="558"/>
    </location>
</feature>
<dbReference type="PANTHER" id="PTHR22951:SF5">
    <property type="entry name" value="PHOSPHATIDYLINOSITOL-BINDING CLATHRIN ASSEMBLY PROTEIN LAP"/>
    <property type="match status" value="1"/>
</dbReference>
<dbReference type="GO" id="GO:0098894">
    <property type="term" value="C:extrinsic component of presynaptic endocytic zone membrane"/>
    <property type="evidence" value="ECO:0007669"/>
    <property type="project" value="TreeGrafter"/>
</dbReference>
<dbReference type="Pfam" id="PF07651">
    <property type="entry name" value="ANTH"/>
    <property type="match status" value="2"/>
</dbReference>
<dbReference type="Gene3D" id="1.25.40.90">
    <property type="match status" value="1"/>
</dbReference>
<dbReference type="SUPFAM" id="SSF48464">
    <property type="entry name" value="ENTH/VHS domain"/>
    <property type="match status" value="1"/>
</dbReference>
<dbReference type="Proteomes" id="UP000728032">
    <property type="component" value="Unassembled WGS sequence"/>
</dbReference>
<dbReference type="SUPFAM" id="SSF89009">
    <property type="entry name" value="GAT-like domain"/>
    <property type="match status" value="2"/>
</dbReference>
<feature type="compositionally biased region" description="Polar residues" evidence="2">
    <location>
        <begin position="521"/>
        <end position="535"/>
    </location>
</feature>
<dbReference type="InterPro" id="IPR008942">
    <property type="entry name" value="ENTH_VHS"/>
</dbReference>
<keyword evidence="5" id="KW-1185">Reference proteome</keyword>
<dbReference type="GO" id="GO:0005546">
    <property type="term" value="F:phosphatidylinositol-4,5-bisphosphate binding"/>
    <property type="evidence" value="ECO:0007669"/>
    <property type="project" value="TreeGrafter"/>
</dbReference>
<gene>
    <name evidence="4" type="ORF">ONB1V03_LOCUS11648</name>
</gene>